<dbReference type="InterPro" id="IPR004111">
    <property type="entry name" value="Repressor_TetR_C"/>
</dbReference>
<dbReference type="PRINTS" id="PR00400">
    <property type="entry name" value="TETREPRESSOR"/>
</dbReference>
<dbReference type="Gene3D" id="1.10.357.10">
    <property type="entry name" value="Tetracycline Repressor, domain 2"/>
    <property type="match status" value="1"/>
</dbReference>
<dbReference type="InterPro" id="IPR009057">
    <property type="entry name" value="Homeodomain-like_sf"/>
</dbReference>
<keyword evidence="5" id="KW-0804">Transcription</keyword>
<dbReference type="RefSeq" id="WP_187503177.1">
    <property type="nucleotide sequence ID" value="NZ_CP162536.1"/>
</dbReference>
<evidence type="ECO:0000256" key="4">
    <source>
        <dbReference type="ARBA" id="ARBA00023125"/>
    </source>
</evidence>
<evidence type="ECO:0000256" key="2">
    <source>
        <dbReference type="ARBA" id="ARBA00022491"/>
    </source>
</evidence>
<protein>
    <submittedName>
        <fullName evidence="8">TetR/AcrR family transcriptional regulator C-terminal domain-containing protein</fullName>
    </submittedName>
</protein>
<comment type="caution">
    <text evidence="8">The sequence shown here is derived from an EMBL/GenBank/DDBJ whole genome shotgun (WGS) entry which is preliminary data.</text>
</comment>
<comment type="function">
    <text evidence="1">TetR is the repressor of the tetracycline resistance element; its N-terminal region forms a helix-turn-helix structure and binds DNA. Binding of tetracycline to TetR reduces the repressor affinity for the tetracycline resistance gene (tetA) promoter operator sites.</text>
</comment>
<evidence type="ECO:0000259" key="7">
    <source>
        <dbReference type="PROSITE" id="PS50977"/>
    </source>
</evidence>
<evidence type="ECO:0000313" key="9">
    <source>
        <dbReference type="Proteomes" id="UP000597613"/>
    </source>
</evidence>
<dbReference type="Pfam" id="PF00440">
    <property type="entry name" value="TetR_N"/>
    <property type="match status" value="1"/>
</dbReference>
<accession>A0ABR7ALU0</accession>
<dbReference type="InterPro" id="IPR023772">
    <property type="entry name" value="DNA-bd_HTH_TetR-type_CS"/>
</dbReference>
<dbReference type="SUPFAM" id="SSF46689">
    <property type="entry name" value="Homeodomain-like"/>
    <property type="match status" value="1"/>
</dbReference>
<organism evidence="8 9">
    <name type="scientific">Sphingomonas albertensis</name>
    <dbReference type="NCBI Taxonomy" id="2762591"/>
    <lineage>
        <taxon>Bacteria</taxon>
        <taxon>Pseudomonadati</taxon>
        <taxon>Pseudomonadota</taxon>
        <taxon>Alphaproteobacteria</taxon>
        <taxon>Sphingomonadales</taxon>
        <taxon>Sphingomonadaceae</taxon>
        <taxon>Sphingomonas</taxon>
    </lineage>
</organism>
<evidence type="ECO:0000256" key="1">
    <source>
        <dbReference type="ARBA" id="ARBA00002856"/>
    </source>
</evidence>
<dbReference type="InterPro" id="IPR036271">
    <property type="entry name" value="Tet_transcr_reg_TetR-rel_C_sf"/>
</dbReference>
<keyword evidence="4 6" id="KW-0238">DNA-binding</keyword>
<sequence>MAIDKNVVIQTALVLLDEVGSDGLTMRALAKALNVQAPTLYWHFPSKQDLLEQMADALIAPVLRNVNVNAAPDDVLRSLAGALRAALLSRRDGARIYAGTYVMGDNVLGVAEIALGALLRKGIDACEATDAMFNLVYYVLGFTIEEQGFDRRWSEKSEGSSVRRQFLGATEGRFPNLSRNLDAILTNSFDNRFASGLTALLYTHPFR</sequence>
<evidence type="ECO:0000256" key="3">
    <source>
        <dbReference type="ARBA" id="ARBA00023015"/>
    </source>
</evidence>
<keyword evidence="9" id="KW-1185">Reference proteome</keyword>
<evidence type="ECO:0000256" key="5">
    <source>
        <dbReference type="ARBA" id="ARBA00023163"/>
    </source>
</evidence>
<dbReference type="PRINTS" id="PR00455">
    <property type="entry name" value="HTHTETR"/>
</dbReference>
<dbReference type="InterPro" id="IPR001647">
    <property type="entry name" value="HTH_TetR"/>
</dbReference>
<name>A0ABR7ALU0_9SPHN</name>
<dbReference type="Gene3D" id="1.10.10.60">
    <property type="entry name" value="Homeodomain-like"/>
    <property type="match status" value="1"/>
</dbReference>
<dbReference type="PROSITE" id="PS01081">
    <property type="entry name" value="HTH_TETR_1"/>
    <property type="match status" value="1"/>
</dbReference>
<dbReference type="PROSITE" id="PS50977">
    <property type="entry name" value="HTH_TETR_2"/>
    <property type="match status" value="1"/>
</dbReference>
<feature type="DNA-binding region" description="H-T-H motif" evidence="6">
    <location>
        <begin position="25"/>
        <end position="44"/>
    </location>
</feature>
<keyword evidence="3" id="KW-0805">Transcription regulation</keyword>
<dbReference type="InterPro" id="IPR003012">
    <property type="entry name" value="Tet_transcr_reg_TetR"/>
</dbReference>
<dbReference type="EMBL" id="JACONT010000010">
    <property type="protein sequence ID" value="MBC3941424.1"/>
    <property type="molecule type" value="Genomic_DNA"/>
</dbReference>
<gene>
    <name evidence="8" type="ORF">H8S47_06960</name>
</gene>
<keyword evidence="2" id="KW-0678">Repressor</keyword>
<dbReference type="Proteomes" id="UP000597613">
    <property type="component" value="Unassembled WGS sequence"/>
</dbReference>
<dbReference type="InterPro" id="IPR050109">
    <property type="entry name" value="HTH-type_TetR-like_transc_reg"/>
</dbReference>
<dbReference type="PANTHER" id="PTHR30055:SF151">
    <property type="entry name" value="TRANSCRIPTIONAL REGULATORY PROTEIN"/>
    <property type="match status" value="1"/>
</dbReference>
<evidence type="ECO:0000313" key="8">
    <source>
        <dbReference type="EMBL" id="MBC3941424.1"/>
    </source>
</evidence>
<proteinExistence type="predicted"/>
<dbReference type="SUPFAM" id="SSF48498">
    <property type="entry name" value="Tetracyclin repressor-like, C-terminal domain"/>
    <property type="match status" value="1"/>
</dbReference>
<dbReference type="Pfam" id="PF02909">
    <property type="entry name" value="TetR_C_1"/>
    <property type="match status" value="1"/>
</dbReference>
<evidence type="ECO:0000256" key="6">
    <source>
        <dbReference type="PROSITE-ProRule" id="PRU00335"/>
    </source>
</evidence>
<feature type="domain" description="HTH tetR-type" evidence="7">
    <location>
        <begin position="2"/>
        <end position="62"/>
    </location>
</feature>
<dbReference type="PANTHER" id="PTHR30055">
    <property type="entry name" value="HTH-TYPE TRANSCRIPTIONAL REGULATOR RUTR"/>
    <property type="match status" value="1"/>
</dbReference>
<reference evidence="8 9" key="1">
    <citation type="submission" date="2020-08" db="EMBL/GenBank/DDBJ databases">
        <title>Putative novel bacterial strains isolated from necrotic wheat leaf tissues caused by Xanthomonas translucens.</title>
        <authorList>
            <person name="Tambong J.T."/>
        </authorList>
    </citation>
    <scope>NUCLEOTIDE SEQUENCE [LARGE SCALE GENOMIC DNA]</scope>
    <source>
        <strain evidence="9">DOAB 1063</strain>
    </source>
</reference>